<protein>
    <submittedName>
        <fullName evidence="3">Glycine/D-amino acid oxidase-like deaminating enzyme</fullName>
    </submittedName>
</protein>
<evidence type="ECO:0000313" key="3">
    <source>
        <dbReference type="EMBL" id="MDQ0515225.1"/>
    </source>
</evidence>
<reference evidence="3 4" key="1">
    <citation type="submission" date="2023-07" db="EMBL/GenBank/DDBJ databases">
        <title>Genomic Encyclopedia of Type Strains, Phase IV (KMG-IV): sequencing the most valuable type-strain genomes for metagenomic binning, comparative biology and taxonomic classification.</title>
        <authorList>
            <person name="Goeker M."/>
        </authorList>
    </citation>
    <scope>NUCLEOTIDE SEQUENCE [LARGE SCALE GENOMIC DNA]</scope>
    <source>
        <strain evidence="3 4">B1-1</strain>
    </source>
</reference>
<proteinExistence type="predicted"/>
<dbReference type="Pfam" id="PF01266">
    <property type="entry name" value="DAO"/>
    <property type="match status" value="1"/>
</dbReference>
<dbReference type="PANTHER" id="PTHR13847">
    <property type="entry name" value="SARCOSINE DEHYDROGENASE-RELATED"/>
    <property type="match status" value="1"/>
</dbReference>
<accession>A0ABU0M2Q7</accession>
<dbReference type="Proteomes" id="UP001223743">
    <property type="component" value="Unassembled WGS sequence"/>
</dbReference>
<dbReference type="Gene3D" id="3.30.9.10">
    <property type="entry name" value="D-Amino Acid Oxidase, subunit A, domain 2"/>
    <property type="match status" value="1"/>
</dbReference>
<sequence length="212" mass="22364">MTLVEAEAEAGRGVTGRAFGWINLIHGDHSNRRAHDLQRRAVAAHEALGARLPAAYAGMRRGSLLWLGSPAETAALIDRKAAAGADVRPAELAEIERLEPRLRDAPALAAFSPSDMAVDAAGLSQALADGAEALGAVFRRGDTVRSIRLAGDKVTGVETEAGRLEANCVVIAAGPGTASLLEPLGIDIALEIFTGEAAPPRMRRPLYFPYRR</sequence>
<dbReference type="SUPFAM" id="SSF51905">
    <property type="entry name" value="FAD/NAD(P)-binding domain"/>
    <property type="match status" value="1"/>
</dbReference>
<evidence type="ECO:0000259" key="2">
    <source>
        <dbReference type="Pfam" id="PF01266"/>
    </source>
</evidence>
<dbReference type="PANTHER" id="PTHR13847:SF289">
    <property type="entry name" value="GLYCINE OXIDASE"/>
    <property type="match status" value="1"/>
</dbReference>
<keyword evidence="1" id="KW-0560">Oxidoreductase</keyword>
<dbReference type="InterPro" id="IPR036188">
    <property type="entry name" value="FAD/NAD-bd_sf"/>
</dbReference>
<organism evidence="3 4">
    <name type="scientific">Kaistia geumhonensis</name>
    <dbReference type="NCBI Taxonomy" id="410839"/>
    <lineage>
        <taxon>Bacteria</taxon>
        <taxon>Pseudomonadati</taxon>
        <taxon>Pseudomonadota</taxon>
        <taxon>Alphaproteobacteria</taxon>
        <taxon>Hyphomicrobiales</taxon>
        <taxon>Kaistiaceae</taxon>
        <taxon>Kaistia</taxon>
    </lineage>
</organism>
<name>A0ABU0M2Q7_9HYPH</name>
<dbReference type="EMBL" id="JAUSWJ010000001">
    <property type="protein sequence ID" value="MDQ0515225.1"/>
    <property type="molecule type" value="Genomic_DNA"/>
</dbReference>
<keyword evidence="4" id="KW-1185">Reference proteome</keyword>
<gene>
    <name evidence="3" type="ORF">QO015_000838</name>
</gene>
<evidence type="ECO:0000313" key="4">
    <source>
        <dbReference type="Proteomes" id="UP001223743"/>
    </source>
</evidence>
<dbReference type="InterPro" id="IPR006076">
    <property type="entry name" value="FAD-dep_OxRdtase"/>
</dbReference>
<evidence type="ECO:0000256" key="1">
    <source>
        <dbReference type="ARBA" id="ARBA00023002"/>
    </source>
</evidence>
<comment type="caution">
    <text evidence="3">The sequence shown here is derived from an EMBL/GenBank/DDBJ whole genome shotgun (WGS) entry which is preliminary data.</text>
</comment>
<feature type="domain" description="FAD dependent oxidoreductase" evidence="2">
    <location>
        <begin position="2"/>
        <end position="185"/>
    </location>
</feature>
<dbReference type="Gene3D" id="3.50.50.60">
    <property type="entry name" value="FAD/NAD(P)-binding domain"/>
    <property type="match status" value="1"/>
</dbReference>